<evidence type="ECO:0000256" key="2">
    <source>
        <dbReference type="ARBA" id="ARBA00007681"/>
    </source>
</evidence>
<dbReference type="GO" id="GO:0046933">
    <property type="term" value="F:proton-transporting ATP synthase activity, rotational mechanism"/>
    <property type="evidence" value="ECO:0007669"/>
    <property type="project" value="InterPro"/>
</dbReference>
<organism evidence="9">
    <name type="scientific">marine metagenome</name>
    <dbReference type="NCBI Taxonomy" id="408172"/>
    <lineage>
        <taxon>unclassified sequences</taxon>
        <taxon>metagenomes</taxon>
        <taxon>ecological metagenomes</taxon>
    </lineage>
</organism>
<evidence type="ECO:0000256" key="5">
    <source>
        <dbReference type="ARBA" id="ARBA00023065"/>
    </source>
</evidence>
<dbReference type="GO" id="GO:0045259">
    <property type="term" value="C:proton-transporting ATP synthase complex"/>
    <property type="evidence" value="ECO:0007669"/>
    <property type="project" value="UniProtKB-KW"/>
</dbReference>
<evidence type="ECO:0000256" key="4">
    <source>
        <dbReference type="ARBA" id="ARBA00022781"/>
    </source>
</evidence>
<gene>
    <name evidence="9" type="ORF">METZ01_LOCUS421702</name>
</gene>
<keyword evidence="4" id="KW-0375">Hydrogen ion transport</keyword>
<comment type="similarity">
    <text evidence="2">Belongs to the ATPase gamma chain family.</text>
</comment>
<protein>
    <submittedName>
        <fullName evidence="9">Uncharacterized protein</fullName>
    </submittedName>
</protein>
<comment type="subcellular location">
    <subcellularLocation>
        <location evidence="1">Membrane</location>
        <topology evidence="1">Peripheral membrane protein</topology>
    </subcellularLocation>
</comment>
<keyword evidence="8" id="KW-0066">ATP synthesis</keyword>
<evidence type="ECO:0000256" key="1">
    <source>
        <dbReference type="ARBA" id="ARBA00004170"/>
    </source>
</evidence>
<dbReference type="AlphaFoldDB" id="A0A382XEQ7"/>
<accession>A0A382XEQ7</accession>
<dbReference type="EMBL" id="UINC01166732">
    <property type="protein sequence ID" value="SVD68848.1"/>
    <property type="molecule type" value="Genomic_DNA"/>
</dbReference>
<evidence type="ECO:0000256" key="3">
    <source>
        <dbReference type="ARBA" id="ARBA00022448"/>
    </source>
</evidence>
<sequence>MAGAKEIRTKIKSIQNTQKITKAMEM</sequence>
<proteinExistence type="inferred from homology"/>
<keyword evidence="7" id="KW-0139">CF(1)</keyword>
<keyword evidence="3" id="KW-0813">Transport</keyword>
<evidence type="ECO:0000256" key="6">
    <source>
        <dbReference type="ARBA" id="ARBA00023136"/>
    </source>
</evidence>
<keyword evidence="6" id="KW-0472">Membrane</keyword>
<evidence type="ECO:0000313" key="9">
    <source>
        <dbReference type="EMBL" id="SVD68848.1"/>
    </source>
</evidence>
<feature type="non-terminal residue" evidence="9">
    <location>
        <position position="26"/>
    </location>
</feature>
<dbReference type="SUPFAM" id="SSF52943">
    <property type="entry name" value="ATP synthase (F1-ATPase), gamma subunit"/>
    <property type="match status" value="1"/>
</dbReference>
<keyword evidence="5" id="KW-0406">Ion transport</keyword>
<evidence type="ECO:0000256" key="8">
    <source>
        <dbReference type="ARBA" id="ARBA00023310"/>
    </source>
</evidence>
<dbReference type="Gene3D" id="1.10.287.80">
    <property type="entry name" value="ATP synthase, gamma subunit, helix hairpin domain"/>
    <property type="match status" value="1"/>
</dbReference>
<name>A0A382XEQ7_9ZZZZ</name>
<reference evidence="9" key="1">
    <citation type="submission" date="2018-05" db="EMBL/GenBank/DDBJ databases">
        <authorList>
            <person name="Lanie J.A."/>
            <person name="Ng W.-L."/>
            <person name="Kazmierczak K.M."/>
            <person name="Andrzejewski T.M."/>
            <person name="Davidsen T.M."/>
            <person name="Wayne K.J."/>
            <person name="Tettelin H."/>
            <person name="Glass J.I."/>
            <person name="Rusch D."/>
            <person name="Podicherti R."/>
            <person name="Tsui H.-C.T."/>
            <person name="Winkler M.E."/>
        </authorList>
    </citation>
    <scope>NUCLEOTIDE SEQUENCE</scope>
</reference>
<dbReference type="InterPro" id="IPR035968">
    <property type="entry name" value="ATP_synth_F1_ATPase_gsu"/>
</dbReference>
<evidence type="ECO:0000256" key="7">
    <source>
        <dbReference type="ARBA" id="ARBA00023196"/>
    </source>
</evidence>